<protein>
    <submittedName>
        <fullName evidence="2">Conserved protein, with a weak D-galactarate dehydratase/altronate hydrolase domain</fullName>
    </submittedName>
</protein>
<evidence type="ECO:0000259" key="1">
    <source>
        <dbReference type="Pfam" id="PF09820"/>
    </source>
</evidence>
<dbReference type="PANTHER" id="PTHR34825:SF1">
    <property type="entry name" value="AAA-ATPASE-LIKE DOMAIN-CONTAINING PROTEIN"/>
    <property type="match status" value="1"/>
</dbReference>
<dbReference type="GO" id="GO:0016787">
    <property type="term" value="F:hydrolase activity"/>
    <property type="evidence" value="ECO:0007669"/>
    <property type="project" value="UniProtKB-KW"/>
</dbReference>
<proteinExistence type="predicted"/>
<reference evidence="2" key="1">
    <citation type="submission" date="2016-10" db="EMBL/GenBank/DDBJ databases">
        <authorList>
            <person name="de Groot N.N."/>
        </authorList>
    </citation>
    <scope>NUCLEOTIDE SEQUENCE</scope>
</reference>
<dbReference type="SUPFAM" id="SSF52540">
    <property type="entry name" value="P-loop containing nucleoside triphosphate hydrolases"/>
    <property type="match status" value="1"/>
</dbReference>
<dbReference type="Pfam" id="PF08011">
    <property type="entry name" value="PDDEXK_9"/>
    <property type="match status" value="1"/>
</dbReference>
<organism evidence="2">
    <name type="scientific">hydrothermal vent metagenome</name>
    <dbReference type="NCBI Taxonomy" id="652676"/>
    <lineage>
        <taxon>unclassified sequences</taxon>
        <taxon>metagenomes</taxon>
        <taxon>ecological metagenomes</taxon>
    </lineage>
</organism>
<dbReference type="AlphaFoldDB" id="A0A1W1BIK6"/>
<name>A0A1W1BIK6_9ZZZZ</name>
<gene>
    <name evidence="2" type="ORF">MNB_SV-12-1528</name>
</gene>
<sequence>MKMKKLPIGISDFKRVIQDNNYFVDKSMLIEELINSNAQITLLPRPRRFGKTLNLSMLKYFFNNKEDNSELFKDLAIYKTPEFREHLGKYPVIFLSFKDIKSTDIEDAIEGIKSLITEAFEPFEEEIYQLKLSRKESKDIEDILYCRASNRVYQNALRLLSALLYRIYNQNAVILIDEYDTPIHASYLHGYYDEFIEFIRNLLSGAFKDNDYLYRGVITGILRVSRESIFSGLNNIATHTILDYEYSNRFGFTVDETKKMLTDFNLSNRYSDVSDSYNGYKIGKETIFNPWSILNFVADKKHRLLPYWANTSSNDLVKYLIKISSLSFKKSLEQWLNGKSIRTEIDSNIVFSEIDKNDKNVYSLLFFSGYLKCINKELKDKTYYCNLTIPNQEVRYIFKNIISSWINESFRHDRLEVLLNALINGEIKLFEKLFSQFVLETLSFYDVNKKNEEAVYHAFLLGILVNLTDYEVISNRETGLGRVDIILLHKEDKNRLAIIMELKTIDEFEEETKETALKNALKQIEDKKYETDVKKRGYNNILKMGVVFDGKRVWVKQ</sequence>
<dbReference type="InterPro" id="IPR027417">
    <property type="entry name" value="P-loop_NTPase"/>
</dbReference>
<accession>A0A1W1BIK6</accession>
<dbReference type="Gene3D" id="3.40.50.300">
    <property type="entry name" value="P-loop containing nucleotide triphosphate hydrolases"/>
    <property type="match status" value="1"/>
</dbReference>
<dbReference type="InterPro" id="IPR012547">
    <property type="entry name" value="PDDEXK_9"/>
</dbReference>
<evidence type="ECO:0000313" key="2">
    <source>
        <dbReference type="EMBL" id="SFV53305.1"/>
    </source>
</evidence>
<dbReference type="PANTHER" id="PTHR34825">
    <property type="entry name" value="CONSERVED PROTEIN, WITH A WEAK D-GALACTARATE DEHYDRATASE/ALTRONATE HYDROLASE DOMAIN"/>
    <property type="match status" value="1"/>
</dbReference>
<feature type="domain" description="AAA-ATPase-like" evidence="1">
    <location>
        <begin position="7"/>
        <end position="230"/>
    </location>
</feature>
<dbReference type="EMBL" id="FPHE01000040">
    <property type="protein sequence ID" value="SFV53305.1"/>
    <property type="molecule type" value="Genomic_DNA"/>
</dbReference>
<dbReference type="InterPro" id="IPR018631">
    <property type="entry name" value="AAA-ATPase-like_dom"/>
</dbReference>
<dbReference type="Pfam" id="PF09820">
    <property type="entry name" value="AAA-ATPase_like"/>
    <property type="match status" value="1"/>
</dbReference>
<keyword evidence="2" id="KW-0378">Hydrolase</keyword>